<dbReference type="AlphaFoldDB" id="A0A212K8P2"/>
<name>A0A212K8P2_9DELT</name>
<sequence length="126" mass="14239">MHKATKDPEALAKQIADSKYSHKKTLFVDVLLALLAGFFLAQAVPLRDYFIPEEELATQDKALTTQDEKLALLTDLVEHLDMLVAHPANMKRWPELGPVNTNCKNVYIGLQLTHEDFQRTIRAHCG</sequence>
<evidence type="ECO:0000313" key="2">
    <source>
        <dbReference type="EMBL" id="SBW07885.1"/>
    </source>
</evidence>
<keyword evidence="1" id="KW-0812">Transmembrane</keyword>
<feature type="transmembrane region" description="Helical" evidence="1">
    <location>
        <begin position="26"/>
        <end position="44"/>
    </location>
</feature>
<protein>
    <submittedName>
        <fullName evidence="2">Uncharacterized protein</fullName>
    </submittedName>
</protein>
<gene>
    <name evidence="2" type="ORF">KL86DPRO_30134</name>
</gene>
<reference evidence="2" key="1">
    <citation type="submission" date="2016-04" db="EMBL/GenBank/DDBJ databases">
        <authorList>
            <person name="Evans L.H."/>
            <person name="Alamgir A."/>
            <person name="Owens N."/>
            <person name="Weber N.D."/>
            <person name="Virtaneva K."/>
            <person name="Barbian K."/>
            <person name="Babar A."/>
            <person name="Rosenke K."/>
        </authorList>
    </citation>
    <scope>NUCLEOTIDE SEQUENCE</scope>
    <source>
        <strain evidence="2">86</strain>
    </source>
</reference>
<accession>A0A212K8P2</accession>
<dbReference type="EMBL" id="FLUQ01000003">
    <property type="protein sequence ID" value="SBW07885.1"/>
    <property type="molecule type" value="Genomic_DNA"/>
</dbReference>
<evidence type="ECO:0000256" key="1">
    <source>
        <dbReference type="SAM" id="Phobius"/>
    </source>
</evidence>
<keyword evidence="1" id="KW-1133">Transmembrane helix</keyword>
<keyword evidence="1" id="KW-0472">Membrane</keyword>
<proteinExistence type="predicted"/>
<organism evidence="2">
    <name type="scientific">uncultured delta proteobacterium</name>
    <dbReference type="NCBI Taxonomy" id="34034"/>
    <lineage>
        <taxon>Bacteria</taxon>
        <taxon>Deltaproteobacteria</taxon>
        <taxon>environmental samples</taxon>
    </lineage>
</organism>